<evidence type="ECO:0000313" key="2">
    <source>
        <dbReference type="Proteomes" id="UP000027395"/>
    </source>
</evidence>
<reference evidence="1 2" key="1">
    <citation type="journal article" date="2014" name="Appl. Environ. Microbiol.">
        <title>Elucidation of insertion elements encoded on plasmids and in vitro construction of shuttle vectors from the toxic cyanobacterium Planktothrix.</title>
        <authorList>
            <person name="Christiansen G."/>
            <person name="Goesmann A."/>
            <person name="Kurmayer R."/>
        </authorList>
    </citation>
    <scope>NUCLEOTIDE SEQUENCE [LARGE SCALE GENOMIC DNA]</scope>
    <source>
        <strain evidence="1 2">NIVA-CYA 126/8</strain>
    </source>
</reference>
<dbReference type="RefSeq" id="WP_042155189.1">
    <property type="nucleotide sequence ID" value="NZ_CM002803.1"/>
</dbReference>
<proteinExistence type="predicted"/>
<name>A0A073CJ52_PLAA1</name>
<keyword evidence="2" id="KW-1185">Reference proteome</keyword>
<organism evidence="1 2">
    <name type="scientific">Planktothrix agardhii (strain NIVA-CYA 126/8)</name>
    <dbReference type="NCBI Taxonomy" id="388467"/>
    <lineage>
        <taxon>Bacteria</taxon>
        <taxon>Bacillati</taxon>
        <taxon>Cyanobacteriota</taxon>
        <taxon>Cyanophyceae</taxon>
        <taxon>Oscillatoriophycideae</taxon>
        <taxon>Oscillatoriales</taxon>
        <taxon>Microcoleaceae</taxon>
        <taxon>Planktothrix</taxon>
    </lineage>
</organism>
<dbReference type="AlphaFoldDB" id="A0A073CJ52"/>
<protein>
    <submittedName>
        <fullName evidence="1">Uncharacterized protein</fullName>
    </submittedName>
</protein>
<evidence type="ECO:0000313" key="1">
    <source>
        <dbReference type="EMBL" id="KEI67932.1"/>
    </source>
</evidence>
<dbReference type="EMBL" id="CM002803">
    <property type="protein sequence ID" value="KEI67932.1"/>
    <property type="molecule type" value="Genomic_DNA"/>
</dbReference>
<dbReference type="eggNOG" id="ENOG502ZKHE">
    <property type="taxonomic scope" value="Bacteria"/>
</dbReference>
<sequence length="174" mass="20310">MKLVTDIKIPFPRPLVFSTYRDNLMDVVNSLPNKNDVKLVSHRVEADTVYTVYDWQSDEDMPALIENILKQDKLRWTEYDTWNNQDFTLDWKIKTQAFTEAFQCSGKNTFLEDKNHTLIQTRGEIQLDPNKIDGVPDFLKTQLASLFEQILGSKLEPNLIDMGKGVQKYLEKHK</sequence>
<dbReference type="STRING" id="388467.A19Y_3104"/>
<dbReference type="HOGENOM" id="CLU_1509884_0_0_3"/>
<dbReference type="Proteomes" id="UP000027395">
    <property type="component" value="Chromosome"/>
</dbReference>
<gene>
    <name evidence="1" type="ORF">A19Y_3104</name>
</gene>
<accession>A0A073CJ52</accession>
<dbReference type="PATRIC" id="fig|388467.6.peg.3047"/>